<evidence type="ECO:0000256" key="3">
    <source>
        <dbReference type="ARBA" id="ARBA00023143"/>
    </source>
</evidence>
<keyword evidence="7" id="KW-0966">Cell projection</keyword>
<comment type="subunit">
    <text evidence="2">In C.crescentus, the flagellar filament is composed of multiple flagellins of 29 kDa; 27 kDa and 25 kDa.</text>
</comment>
<comment type="function">
    <text evidence="4">Flagellin is the subunit protein which polymerizes to form the filaments of bacterial flagella.</text>
</comment>
<keyword evidence="3 4" id="KW-0975">Bacterial flagellum</keyword>
<sequence length="277" mass="28906">MSLNSVNTNASAMIALQSLASVNRDLSGTLRRISTGLAVSSAKDNPAVWVIAQSQRAEANALDSVRDSLQRGRSITDVALSAGETVVDLLGKMKEKMLAAADTSLSTASRMALNSDYLTLKRQIDRTVSNADFGGINLISSGSVGQVRALANADCSDTIDIDHVDLSTTGAALGGLPADLLAAPVTGTQIAAMSTAMETVTSSLARIATGSFALEAHQTFIDKLQDTLNTSIGRLVDADMAKESTKLQALQVRQQLSMKALAIANSGSSYLLTLFGR</sequence>
<keyword evidence="7" id="KW-0282">Flagellum</keyword>
<dbReference type="GO" id="GO:0005576">
    <property type="term" value="C:extracellular region"/>
    <property type="evidence" value="ECO:0007669"/>
    <property type="project" value="UniProtKB-SubCell"/>
</dbReference>
<feature type="domain" description="Flagellin C-terminal" evidence="6">
    <location>
        <begin position="191"/>
        <end position="274"/>
    </location>
</feature>
<evidence type="ECO:0000313" key="8">
    <source>
        <dbReference type="Proteomes" id="UP000056905"/>
    </source>
</evidence>
<name>A0A0P0P0F0_9CAUL</name>
<dbReference type="STRING" id="69395.AQ619_11420"/>
<dbReference type="GO" id="GO:0005198">
    <property type="term" value="F:structural molecule activity"/>
    <property type="evidence" value="ECO:0007669"/>
    <property type="project" value="UniProtKB-UniRule"/>
</dbReference>
<evidence type="ECO:0000259" key="6">
    <source>
        <dbReference type="Pfam" id="PF00700"/>
    </source>
</evidence>
<dbReference type="Gene3D" id="1.20.1330.10">
    <property type="entry name" value="f41 fragment of flagellin, N-terminal domain"/>
    <property type="match status" value="1"/>
</dbReference>
<dbReference type="GO" id="GO:0009288">
    <property type="term" value="C:bacterial-type flagellum"/>
    <property type="evidence" value="ECO:0007669"/>
    <property type="project" value="UniProtKB-SubCell"/>
</dbReference>
<dbReference type="PANTHER" id="PTHR42792:SF2">
    <property type="entry name" value="FLAGELLIN"/>
    <property type="match status" value="1"/>
</dbReference>
<accession>A0A0P0P0F0</accession>
<keyword evidence="8" id="KW-1185">Reference proteome</keyword>
<comment type="subcellular location">
    <subcellularLocation>
        <location evidence="4">Secreted</location>
    </subcellularLocation>
    <subcellularLocation>
        <location evidence="4">Bacterial flagellum</location>
    </subcellularLocation>
</comment>
<evidence type="ECO:0000259" key="5">
    <source>
        <dbReference type="Pfam" id="PF00669"/>
    </source>
</evidence>
<evidence type="ECO:0000256" key="2">
    <source>
        <dbReference type="ARBA" id="ARBA00011829"/>
    </source>
</evidence>
<reference evidence="7 8" key="1">
    <citation type="submission" date="2015-10" db="EMBL/GenBank/DDBJ databases">
        <title>Conservation of the essential genome among Caulobacter and Brevundimonas species.</title>
        <authorList>
            <person name="Scott D."/>
            <person name="Ely B."/>
        </authorList>
    </citation>
    <scope>NUCLEOTIDE SEQUENCE [LARGE SCALE GENOMIC DNA]</scope>
    <source>
        <strain evidence="7 8">CB4</strain>
    </source>
</reference>
<dbReference type="InterPro" id="IPR001492">
    <property type="entry name" value="Flagellin"/>
</dbReference>
<dbReference type="InterPro" id="IPR001029">
    <property type="entry name" value="Flagellin_N"/>
</dbReference>
<dbReference type="OrthoDB" id="7328309at2"/>
<dbReference type="InterPro" id="IPR046358">
    <property type="entry name" value="Flagellin_C"/>
</dbReference>
<evidence type="ECO:0000256" key="4">
    <source>
        <dbReference type="RuleBase" id="RU362073"/>
    </source>
</evidence>
<dbReference type="AlphaFoldDB" id="A0A0P0P0F0"/>
<keyword evidence="4" id="KW-0964">Secreted</keyword>
<evidence type="ECO:0000256" key="1">
    <source>
        <dbReference type="ARBA" id="ARBA00005709"/>
    </source>
</evidence>
<dbReference type="SUPFAM" id="SSF64518">
    <property type="entry name" value="Phase 1 flagellin"/>
    <property type="match status" value="1"/>
</dbReference>
<dbReference type="KEGG" id="chq:AQ619_11420"/>
<evidence type="ECO:0000313" key="7">
    <source>
        <dbReference type="EMBL" id="ALL13895.1"/>
    </source>
</evidence>
<feature type="domain" description="Flagellin N-terminal" evidence="5">
    <location>
        <begin position="6"/>
        <end position="140"/>
    </location>
</feature>
<keyword evidence="7" id="KW-0969">Cilium</keyword>
<dbReference type="PANTHER" id="PTHR42792">
    <property type="entry name" value="FLAGELLIN"/>
    <property type="match status" value="1"/>
</dbReference>
<gene>
    <name evidence="7" type="ORF">AQ619_11420</name>
</gene>
<comment type="similarity">
    <text evidence="1 4">Belongs to the bacterial flagellin family.</text>
</comment>
<proteinExistence type="inferred from homology"/>
<dbReference type="Pfam" id="PF00700">
    <property type="entry name" value="Flagellin_C"/>
    <property type="match status" value="1"/>
</dbReference>
<protein>
    <recommendedName>
        <fullName evidence="4">Flagellin</fullName>
    </recommendedName>
</protein>
<dbReference type="Proteomes" id="UP000056905">
    <property type="component" value="Chromosome"/>
</dbReference>
<dbReference type="EMBL" id="CP013002">
    <property type="protein sequence ID" value="ALL13895.1"/>
    <property type="molecule type" value="Genomic_DNA"/>
</dbReference>
<organism evidence="7 8">
    <name type="scientific">Caulobacter henricii</name>
    <dbReference type="NCBI Taxonomy" id="69395"/>
    <lineage>
        <taxon>Bacteria</taxon>
        <taxon>Pseudomonadati</taxon>
        <taxon>Pseudomonadota</taxon>
        <taxon>Alphaproteobacteria</taxon>
        <taxon>Caulobacterales</taxon>
        <taxon>Caulobacteraceae</taxon>
        <taxon>Caulobacter</taxon>
    </lineage>
</organism>
<dbReference type="Pfam" id="PF00669">
    <property type="entry name" value="Flagellin_N"/>
    <property type="match status" value="1"/>
</dbReference>
<dbReference type="RefSeq" id="WP_062147455.1">
    <property type="nucleotide sequence ID" value="NZ_CP013002.1"/>
</dbReference>